<proteinExistence type="predicted"/>
<dbReference type="PANTHER" id="PTHR43252:SF6">
    <property type="entry name" value="NEGATIVE TRANSCRIPTION REGULATOR PADR"/>
    <property type="match status" value="1"/>
</dbReference>
<dbReference type="InterPro" id="IPR036388">
    <property type="entry name" value="WH-like_DNA-bd_sf"/>
</dbReference>
<protein>
    <submittedName>
        <fullName evidence="2">PadR family transcriptional regulator</fullName>
    </submittedName>
</protein>
<gene>
    <name evidence="2" type="ORF">ACFFGN_32495</name>
</gene>
<sequence length="168" mass="18339">MSVGHRFLGLLEAAPSHGYTLKQEYDESFGRNQPMKIGQVYATLARLQRDGLVQLAGTEAGGGPDRKVYAITPEGVTELEAWLATPEVAQIQPGVLFAKVVVALRSGRPAAEVLDAQRRVHIARMREIIAAKAEADEIGQLAGEYEIGHLQADLDWIERAGRLLEVRA</sequence>
<dbReference type="EMBL" id="JBHLTC010000040">
    <property type="protein sequence ID" value="MFC0628830.1"/>
    <property type="molecule type" value="Genomic_DNA"/>
</dbReference>
<organism evidence="2 3">
    <name type="scientific">Kribbella deserti</name>
    <dbReference type="NCBI Taxonomy" id="1926257"/>
    <lineage>
        <taxon>Bacteria</taxon>
        <taxon>Bacillati</taxon>
        <taxon>Actinomycetota</taxon>
        <taxon>Actinomycetes</taxon>
        <taxon>Propionibacteriales</taxon>
        <taxon>Kribbellaceae</taxon>
        <taxon>Kribbella</taxon>
    </lineage>
</organism>
<evidence type="ECO:0000259" key="1">
    <source>
        <dbReference type="Pfam" id="PF03551"/>
    </source>
</evidence>
<dbReference type="Proteomes" id="UP001589890">
    <property type="component" value="Unassembled WGS sequence"/>
</dbReference>
<dbReference type="InterPro" id="IPR036390">
    <property type="entry name" value="WH_DNA-bd_sf"/>
</dbReference>
<name>A0ABV6QW29_9ACTN</name>
<dbReference type="Gene3D" id="1.10.10.10">
    <property type="entry name" value="Winged helix-like DNA-binding domain superfamily/Winged helix DNA-binding domain"/>
    <property type="match status" value="1"/>
</dbReference>
<accession>A0ABV6QW29</accession>
<dbReference type="Pfam" id="PF03551">
    <property type="entry name" value="PadR"/>
    <property type="match status" value="1"/>
</dbReference>
<evidence type="ECO:0000313" key="3">
    <source>
        <dbReference type="Proteomes" id="UP001589890"/>
    </source>
</evidence>
<dbReference type="InterPro" id="IPR005149">
    <property type="entry name" value="Tscrpt_reg_PadR_N"/>
</dbReference>
<comment type="caution">
    <text evidence="2">The sequence shown here is derived from an EMBL/GenBank/DDBJ whole genome shotgun (WGS) entry which is preliminary data.</text>
</comment>
<reference evidence="2 3" key="1">
    <citation type="submission" date="2024-09" db="EMBL/GenBank/DDBJ databases">
        <authorList>
            <person name="Sun Q."/>
            <person name="Mori K."/>
        </authorList>
    </citation>
    <scope>NUCLEOTIDE SEQUENCE [LARGE SCALE GENOMIC DNA]</scope>
    <source>
        <strain evidence="2 3">CGMCC 1.15906</strain>
    </source>
</reference>
<dbReference type="RefSeq" id="WP_380055811.1">
    <property type="nucleotide sequence ID" value="NZ_JBHLTC010000040.1"/>
</dbReference>
<dbReference type="SUPFAM" id="SSF46785">
    <property type="entry name" value="Winged helix' DNA-binding domain"/>
    <property type="match status" value="1"/>
</dbReference>
<keyword evidence="3" id="KW-1185">Reference proteome</keyword>
<feature type="domain" description="Transcription regulator PadR N-terminal" evidence="1">
    <location>
        <begin position="8"/>
        <end position="80"/>
    </location>
</feature>
<dbReference type="PANTHER" id="PTHR43252">
    <property type="entry name" value="TRANSCRIPTIONAL REGULATOR YQJI"/>
    <property type="match status" value="1"/>
</dbReference>
<evidence type="ECO:0000313" key="2">
    <source>
        <dbReference type="EMBL" id="MFC0628830.1"/>
    </source>
</evidence>